<dbReference type="InterPro" id="IPR035437">
    <property type="entry name" value="SNase_OB-fold_sf"/>
</dbReference>
<name>A0A7I9VSQ0_9BACT</name>
<feature type="chain" id="PRO_5029736463" description="TNase-like domain-containing protein" evidence="1">
    <location>
        <begin position="21"/>
        <end position="244"/>
    </location>
</feature>
<evidence type="ECO:0000313" key="4">
    <source>
        <dbReference type="Proteomes" id="UP000503640"/>
    </source>
</evidence>
<organism evidence="3 4">
    <name type="scientific">Anaeromyxobacter diazotrophicus</name>
    <dbReference type="NCBI Taxonomy" id="2590199"/>
    <lineage>
        <taxon>Bacteria</taxon>
        <taxon>Pseudomonadati</taxon>
        <taxon>Myxococcota</taxon>
        <taxon>Myxococcia</taxon>
        <taxon>Myxococcales</taxon>
        <taxon>Cystobacterineae</taxon>
        <taxon>Anaeromyxobacteraceae</taxon>
        <taxon>Anaeromyxobacter</taxon>
    </lineage>
</organism>
<dbReference type="EMBL" id="BJTG01000013">
    <property type="protein sequence ID" value="GEJ59331.1"/>
    <property type="molecule type" value="Genomic_DNA"/>
</dbReference>
<keyword evidence="4" id="KW-1185">Reference proteome</keyword>
<sequence length="244" mass="26368">MPRRLALALALLVAAAPASARYRHRRRAPPASVLLDGAPAHVRWTDGDTFRFLDGPYAGRAARLDGYNALETFGPVHRWGGWSGEELLALAKAAGPAAAARTWRCATGGAEDRYHRLLVACPDAAAELVGSGLAMVYAVDRPAEPRLLALQREAQRRGLGMWAKGVPPAIPTSLHSIEENGGGPTYDRVVDTRSGAARPQAHRRAYRTCEEVCTGAGAGRACMVYVPFERRYRHRPACLAPRGR</sequence>
<reference evidence="4" key="1">
    <citation type="journal article" date="2020" name="Appl. Environ. Microbiol.">
        <title>Diazotrophic Anaeromyxobacter Isolates from Soils.</title>
        <authorList>
            <person name="Masuda Y."/>
            <person name="Yamanaka H."/>
            <person name="Xu Z.X."/>
            <person name="Shiratori Y."/>
            <person name="Aono T."/>
            <person name="Amachi S."/>
            <person name="Senoo K."/>
            <person name="Itoh H."/>
        </authorList>
    </citation>
    <scope>NUCLEOTIDE SEQUENCE [LARGE SCALE GENOMIC DNA]</scope>
    <source>
        <strain evidence="4">R267</strain>
    </source>
</reference>
<gene>
    <name evidence="3" type="ORF">AMYX_40720</name>
</gene>
<evidence type="ECO:0000259" key="2">
    <source>
        <dbReference type="Pfam" id="PF00565"/>
    </source>
</evidence>
<evidence type="ECO:0000256" key="1">
    <source>
        <dbReference type="SAM" id="SignalP"/>
    </source>
</evidence>
<dbReference type="Gene3D" id="2.40.50.90">
    <property type="match status" value="1"/>
</dbReference>
<dbReference type="RefSeq" id="WP_176068722.1">
    <property type="nucleotide sequence ID" value="NZ_BJTG01000013.1"/>
</dbReference>
<dbReference type="Pfam" id="PF00565">
    <property type="entry name" value="SNase"/>
    <property type="match status" value="1"/>
</dbReference>
<comment type="caution">
    <text evidence="3">The sequence shown here is derived from an EMBL/GenBank/DDBJ whole genome shotgun (WGS) entry which is preliminary data.</text>
</comment>
<proteinExistence type="predicted"/>
<evidence type="ECO:0000313" key="3">
    <source>
        <dbReference type="EMBL" id="GEJ59331.1"/>
    </source>
</evidence>
<dbReference type="InterPro" id="IPR016071">
    <property type="entry name" value="Staphylococal_nuclease_OB-fold"/>
</dbReference>
<accession>A0A7I9VSQ0</accession>
<dbReference type="Proteomes" id="UP000503640">
    <property type="component" value="Unassembled WGS sequence"/>
</dbReference>
<feature type="domain" description="TNase-like" evidence="2">
    <location>
        <begin position="111"/>
        <end position="163"/>
    </location>
</feature>
<feature type="signal peptide" evidence="1">
    <location>
        <begin position="1"/>
        <end position="20"/>
    </location>
</feature>
<protein>
    <recommendedName>
        <fullName evidence="2">TNase-like domain-containing protein</fullName>
    </recommendedName>
</protein>
<dbReference type="AlphaFoldDB" id="A0A7I9VSQ0"/>
<dbReference type="SUPFAM" id="SSF50199">
    <property type="entry name" value="Staphylococcal nuclease"/>
    <property type="match status" value="1"/>
</dbReference>
<keyword evidence="1" id="KW-0732">Signal</keyword>